<dbReference type="InterPro" id="IPR051553">
    <property type="entry name" value="Ran_GTPase-activating"/>
</dbReference>
<dbReference type="PROSITE" id="PS50012">
    <property type="entry name" value="RCC1_3"/>
    <property type="match status" value="2"/>
</dbReference>
<dbReference type="InterPro" id="IPR009091">
    <property type="entry name" value="RCC1/BLIP-II"/>
</dbReference>
<dbReference type="Pfam" id="PF00415">
    <property type="entry name" value="RCC1"/>
    <property type="match status" value="1"/>
</dbReference>
<dbReference type="Pfam" id="PF13540">
    <property type="entry name" value="RCC1_2"/>
    <property type="match status" value="2"/>
</dbReference>
<protein>
    <submittedName>
        <fullName evidence="1">F-box and regulator of chromosome condensation repeat protein</fullName>
    </submittedName>
</protein>
<name>A0A481Z782_9VIRU</name>
<reference evidence="1" key="1">
    <citation type="journal article" date="2019" name="MBio">
        <title>Virus Genomes from Deep Sea Sediments Expand the Ocean Megavirome and Support Independent Origins of Viral Gigantism.</title>
        <authorList>
            <person name="Backstrom D."/>
            <person name="Yutin N."/>
            <person name="Jorgensen S.L."/>
            <person name="Dharamshi J."/>
            <person name="Homa F."/>
            <person name="Zaremba-Niedwiedzka K."/>
            <person name="Spang A."/>
            <person name="Wolf Y.I."/>
            <person name="Koonin E.V."/>
            <person name="Ettema T.J."/>
        </authorList>
    </citation>
    <scope>NUCLEOTIDE SEQUENCE</scope>
</reference>
<organism evidence="1">
    <name type="scientific">Pithovirus LCPAC201</name>
    <dbReference type="NCBI Taxonomy" id="2506591"/>
    <lineage>
        <taxon>Viruses</taxon>
        <taxon>Pithoviruses</taxon>
    </lineage>
</organism>
<evidence type="ECO:0000313" key="1">
    <source>
        <dbReference type="EMBL" id="QBK90950.1"/>
    </source>
</evidence>
<dbReference type="EMBL" id="MK500504">
    <property type="protein sequence ID" value="QBK90950.1"/>
    <property type="molecule type" value="Genomic_DNA"/>
</dbReference>
<dbReference type="SUPFAM" id="SSF50985">
    <property type="entry name" value="RCC1/BLIP-II"/>
    <property type="match status" value="1"/>
</dbReference>
<proteinExistence type="predicted"/>
<dbReference type="PANTHER" id="PTHR45982:SF1">
    <property type="entry name" value="REGULATOR OF CHROMOSOME CONDENSATION"/>
    <property type="match status" value="1"/>
</dbReference>
<dbReference type="PANTHER" id="PTHR45982">
    <property type="entry name" value="REGULATOR OF CHROMOSOME CONDENSATION"/>
    <property type="match status" value="1"/>
</dbReference>
<dbReference type="Gene3D" id="2.130.10.30">
    <property type="entry name" value="Regulator of chromosome condensation 1/beta-lactamase-inhibitor protein II"/>
    <property type="match status" value="2"/>
</dbReference>
<sequence>MDPPPNYLNLSKTSNQISQDEGFWRDKYWKDFGISESELMEGETWRERYKQRTIVGINSPISGRWGHYGIIDQKGILYMAGNNRFGQLGNGTTIDSIRPMAIPFTKRVIGISCERDYTAALTADGKIYLWGDLSSLAQIDEFLTGNIEWTKSGHIKPILTPRLFNFPHPAIKIHAGPCTLGIITTDQTPYFIDYTTPIDIKALDIDFVQNKYAIIGTDGKLYMWNFKSEQPKHVPLPELIKQVSFGNSHYAVLSISGNVYIWGSNRFGELGLPVIELKVPTKLDLPSPISFISMGLDTSAALTRDGKLYMWGSNFNGKILNEDQAPDWVNLKPSGYISNYVPRPIQISIERLVINYVEVSETYTLAVTDDGAVNYWGWFNW</sequence>
<gene>
    <name evidence="1" type="ORF">LCPAC201_02510</name>
</gene>
<dbReference type="InterPro" id="IPR000408">
    <property type="entry name" value="Reg_chr_condens"/>
</dbReference>
<accession>A0A481Z782</accession>
<dbReference type="PRINTS" id="PR00633">
    <property type="entry name" value="RCCNDNSATION"/>
</dbReference>